<dbReference type="AlphaFoldDB" id="A0A096CED9"/>
<evidence type="ECO:0000256" key="1">
    <source>
        <dbReference type="ARBA" id="ARBA00004141"/>
    </source>
</evidence>
<organism evidence="6 7">
    <name type="scientific">Prevotella melaninogenica DNF00666</name>
    <dbReference type="NCBI Taxonomy" id="1401073"/>
    <lineage>
        <taxon>Bacteria</taxon>
        <taxon>Pseudomonadati</taxon>
        <taxon>Bacteroidota</taxon>
        <taxon>Bacteroidia</taxon>
        <taxon>Bacteroidales</taxon>
        <taxon>Prevotellaceae</taxon>
        <taxon>Prevotella</taxon>
    </lineage>
</organism>
<dbReference type="Pfam" id="PF04172">
    <property type="entry name" value="LrgB"/>
    <property type="match status" value="1"/>
</dbReference>
<feature type="transmembrane region" description="Helical" evidence="5">
    <location>
        <begin position="222"/>
        <end position="243"/>
    </location>
</feature>
<name>A0A096CED9_9BACT</name>
<proteinExistence type="predicted"/>
<evidence type="ECO:0000313" key="7">
    <source>
        <dbReference type="Proteomes" id="UP000029578"/>
    </source>
</evidence>
<evidence type="ECO:0000256" key="2">
    <source>
        <dbReference type="ARBA" id="ARBA00022692"/>
    </source>
</evidence>
<evidence type="ECO:0000256" key="5">
    <source>
        <dbReference type="SAM" id="Phobius"/>
    </source>
</evidence>
<gene>
    <name evidence="6" type="ORF">HMPREF0661_11805</name>
</gene>
<feature type="transmembrane region" description="Helical" evidence="5">
    <location>
        <begin position="51"/>
        <end position="75"/>
    </location>
</feature>
<sequence>MNSWDETIGQTIDLIQDGKDIFSNQYVILALTFAAFFYIKRLQQRTGWMLLNPILIAIILIIVYLKITGVSFAVYKQGAQLIDFWLKPAVVALGVPLYLQLDAIKRLWLPIVLSQFVGCLVGIVSVVLVAKLCGAPDIIVLSMASKSVTTPIAMEVTQSLGGIPSLTAAVVVVTGIIGALVGFKMLSYGHVNSPIAQGLSMGAASHAVGASTAMAYSSKYGAFASLGITLNGIFTALLTPTVLRLMGII</sequence>
<keyword evidence="4 5" id="KW-0472">Membrane</keyword>
<dbReference type="PANTHER" id="PTHR30249:SF0">
    <property type="entry name" value="PLASTIDAL GLYCOLATE_GLYCERATE TRANSLOCATOR 1, CHLOROPLASTIC"/>
    <property type="match status" value="1"/>
</dbReference>
<protein>
    <submittedName>
        <fullName evidence="6">Membrane protein</fullName>
    </submittedName>
</protein>
<dbReference type="GO" id="GO:0016020">
    <property type="term" value="C:membrane"/>
    <property type="evidence" value="ECO:0007669"/>
    <property type="project" value="UniProtKB-SubCell"/>
</dbReference>
<accession>A0A096CED9</accession>
<dbReference type="EMBL" id="JRNS01000526">
    <property type="protein sequence ID" value="KGF43624.1"/>
    <property type="molecule type" value="Genomic_DNA"/>
</dbReference>
<comment type="subcellular location">
    <subcellularLocation>
        <location evidence="1">Membrane</location>
        <topology evidence="1">Multi-pass membrane protein</topology>
    </subcellularLocation>
</comment>
<feature type="transmembrane region" description="Helical" evidence="5">
    <location>
        <begin position="163"/>
        <end position="183"/>
    </location>
</feature>
<comment type="caution">
    <text evidence="6">The sequence shown here is derived from an EMBL/GenBank/DDBJ whole genome shotgun (WGS) entry which is preliminary data.</text>
</comment>
<dbReference type="RefSeq" id="WP_052046532.1">
    <property type="nucleotide sequence ID" value="NZ_JRNS01000526.1"/>
</dbReference>
<evidence type="ECO:0000256" key="3">
    <source>
        <dbReference type="ARBA" id="ARBA00022989"/>
    </source>
</evidence>
<keyword evidence="2 5" id="KW-0812">Transmembrane</keyword>
<feature type="transmembrane region" description="Helical" evidence="5">
    <location>
        <begin position="21"/>
        <end position="39"/>
    </location>
</feature>
<dbReference type="PANTHER" id="PTHR30249">
    <property type="entry name" value="PUTATIVE SEROTONIN TRANSPORTER"/>
    <property type="match status" value="1"/>
</dbReference>
<keyword evidence="3 5" id="KW-1133">Transmembrane helix</keyword>
<evidence type="ECO:0000313" key="6">
    <source>
        <dbReference type="EMBL" id="KGF43624.1"/>
    </source>
</evidence>
<reference evidence="6 7" key="1">
    <citation type="submission" date="2014-07" db="EMBL/GenBank/DDBJ databases">
        <authorList>
            <person name="McCorrison J."/>
            <person name="Sanka R."/>
            <person name="Torralba M."/>
            <person name="Gillis M."/>
            <person name="Haft D.H."/>
            <person name="Methe B."/>
            <person name="Sutton G."/>
            <person name="Nelson K.E."/>
        </authorList>
    </citation>
    <scope>NUCLEOTIDE SEQUENCE [LARGE SCALE GENOMIC DNA]</scope>
    <source>
        <strain evidence="6 7">DNF00666</strain>
    </source>
</reference>
<evidence type="ECO:0000256" key="4">
    <source>
        <dbReference type="ARBA" id="ARBA00023136"/>
    </source>
</evidence>
<dbReference type="Proteomes" id="UP000029578">
    <property type="component" value="Unassembled WGS sequence"/>
</dbReference>
<feature type="transmembrane region" description="Helical" evidence="5">
    <location>
        <begin position="111"/>
        <end position="130"/>
    </location>
</feature>
<dbReference type="InterPro" id="IPR007300">
    <property type="entry name" value="CidB/LrgB"/>
</dbReference>